<comment type="caution">
    <text evidence="1">The sequence shown here is derived from an EMBL/GenBank/DDBJ whole genome shotgun (WGS) entry which is preliminary data.</text>
</comment>
<organism evidence="1 2">
    <name type="scientific">Candidatus Marithioploca araucensis</name>
    <dbReference type="NCBI Taxonomy" id="70273"/>
    <lineage>
        <taxon>Bacteria</taxon>
        <taxon>Pseudomonadati</taxon>
        <taxon>Pseudomonadota</taxon>
        <taxon>Gammaproteobacteria</taxon>
        <taxon>Thiotrichales</taxon>
        <taxon>Thiotrichaceae</taxon>
        <taxon>Candidatus Marithioploca</taxon>
    </lineage>
</organism>
<keyword evidence="2" id="KW-1185">Reference proteome</keyword>
<dbReference type="EMBL" id="JAUCGM010000074">
    <property type="protein sequence ID" value="MDM8562159.1"/>
    <property type="molecule type" value="Genomic_DNA"/>
</dbReference>
<evidence type="ECO:0000313" key="2">
    <source>
        <dbReference type="Proteomes" id="UP001171945"/>
    </source>
</evidence>
<evidence type="ECO:0000313" key="1">
    <source>
        <dbReference type="EMBL" id="MDM8562159.1"/>
    </source>
</evidence>
<protein>
    <submittedName>
        <fullName evidence="1">Uncharacterized protein</fullName>
    </submittedName>
</protein>
<proteinExistence type="predicted"/>
<dbReference type="Proteomes" id="UP001171945">
    <property type="component" value="Unassembled WGS sequence"/>
</dbReference>
<gene>
    <name evidence="1" type="ORF">QUF54_02275</name>
</gene>
<name>A0ABT7VR62_9GAMM</name>
<reference evidence="1" key="1">
    <citation type="submission" date="2023-06" db="EMBL/GenBank/DDBJ databases">
        <title>Uncultivated large filamentous bacteria from sulfidic sediments reveal new species and different genomic features in energy metabolism and defense.</title>
        <authorList>
            <person name="Fonseca A."/>
        </authorList>
    </citation>
    <scope>NUCLEOTIDE SEQUENCE</scope>
    <source>
        <strain evidence="1">HSG4</strain>
    </source>
</reference>
<sequence length="486" mass="57473">MSQFLWIEDFEYGTKHAKNVFGHILQNADIPTTKPKLKHLLKDYRVSVELSFLEGLRFIREQLSQVDYIILDIDLIDIPPGLLRYEEQTDLLALLKQFYDYQPHQDKSLDEANYKKAAEQLKPEAGYKLYVELVIALGFPKEHILFCSNHTKEQKHIQSVFKQAKIDLPLTFSKDEKNAVQNWITERRNNPYSVLRRGIIEGCQVIQKHLSNDIPFSQFCSKKNRQNVTAQNMRDYLETLQNFLPRREPDDAKPLYKLFVRTLSHEWENDFNPDNLKSSDIPDENTLKRQKMFGLIIKYTRNWTAHTQIFDKLCEHDVAFLFIVAMRAMFKLSDKTEGYENLLLQLTDKLPKQELKTLIEHPDNLLSHCSKSYSQLLETDAQVLKKKGKLLQPPNPTQLDFSSILKTMQYWDKNNEAQFDYLTGLFQMFWHDLSPIKVKSFTPTQNHRKIFFEYEYDFDLNDYGKEDTDSFLFEFARSIYKRSFPV</sequence>
<accession>A0ABT7VR62</accession>